<evidence type="ECO:0000259" key="2">
    <source>
        <dbReference type="Pfam" id="PF14420"/>
    </source>
</evidence>
<gene>
    <name evidence="3" type="ORF">UCREL1_612</name>
</gene>
<dbReference type="Pfam" id="PF13374">
    <property type="entry name" value="TPR_10"/>
    <property type="match status" value="1"/>
</dbReference>
<keyword evidence="4" id="KW-1185">Reference proteome</keyword>
<dbReference type="eggNOG" id="ENOG502RZNG">
    <property type="taxonomic scope" value="Eukaryota"/>
</dbReference>
<dbReference type="STRING" id="1287681.M7T613"/>
<dbReference type="InterPro" id="IPR011990">
    <property type="entry name" value="TPR-like_helical_dom_sf"/>
</dbReference>
<evidence type="ECO:0000256" key="1">
    <source>
        <dbReference type="SAM" id="MobiDB-lite"/>
    </source>
</evidence>
<proteinExistence type="predicted"/>
<dbReference type="OMA" id="INEWARH"/>
<evidence type="ECO:0000313" key="3">
    <source>
        <dbReference type="EMBL" id="EMR72333.1"/>
    </source>
</evidence>
<organism evidence="3 4">
    <name type="scientific">Eutypa lata (strain UCR-EL1)</name>
    <name type="common">Grapevine dieback disease fungus</name>
    <name type="synonym">Eutypa armeniacae</name>
    <dbReference type="NCBI Taxonomy" id="1287681"/>
    <lineage>
        <taxon>Eukaryota</taxon>
        <taxon>Fungi</taxon>
        <taxon>Dikarya</taxon>
        <taxon>Ascomycota</taxon>
        <taxon>Pezizomycotina</taxon>
        <taxon>Sordariomycetes</taxon>
        <taxon>Xylariomycetidae</taxon>
        <taxon>Xylariales</taxon>
        <taxon>Diatrypaceae</taxon>
        <taxon>Eutypa</taxon>
    </lineage>
</organism>
<protein>
    <recommendedName>
        <fullName evidence="2">Clr5 domain-containing protein</fullName>
    </recommendedName>
</protein>
<feature type="region of interest" description="Disordered" evidence="1">
    <location>
        <begin position="544"/>
        <end position="597"/>
    </location>
</feature>
<dbReference type="KEGG" id="ela:UCREL1_612"/>
<reference evidence="4" key="1">
    <citation type="journal article" date="2013" name="Genome Announc.">
        <title>Draft genome sequence of the grapevine dieback fungus Eutypa lata UCR-EL1.</title>
        <authorList>
            <person name="Blanco-Ulate B."/>
            <person name="Rolshausen P.E."/>
            <person name="Cantu D."/>
        </authorList>
    </citation>
    <scope>NUCLEOTIDE SEQUENCE [LARGE SCALE GENOMIC DNA]</scope>
    <source>
        <strain evidence="4">UCR-EL1</strain>
    </source>
</reference>
<evidence type="ECO:0000313" key="4">
    <source>
        <dbReference type="Proteomes" id="UP000012174"/>
    </source>
</evidence>
<feature type="region of interest" description="Disordered" evidence="1">
    <location>
        <begin position="131"/>
        <end position="152"/>
    </location>
</feature>
<feature type="domain" description="Clr5" evidence="2">
    <location>
        <begin position="13"/>
        <end position="65"/>
    </location>
</feature>
<dbReference type="InterPro" id="IPR025676">
    <property type="entry name" value="Clr5_dom"/>
</dbReference>
<name>M7T613_EUTLA</name>
<sequence>MAYLNNQNGWATSEDWTKHRQTITALYCNENKTLKEVMQIMREKHDFVATVKMYKFRFSTWGLQKNLNHQQVAELLAQQKQGATDEKKYSTAIVIGGREIDENRIATYLNRVSPSRRKKIDAIAARSSQKKEVVEERLPENTSHRAPSSRARCLAAKPAPARLDAPDVLKLPEECVQIVQGWVHGAFDAGLWDTRKDGRLVTPRHQSRWINQVSTAADLVDRGFVSQGFRLLGVCLDRYKKDVLRNGPMLFLNTYRAGVRFAARSPDLALFHSFLRFAYELASVVYPPAHPLRLLLLRLRVSGTAGIRQLARLLLDAYLEAIKTHVNPDDGFLVVQSVAFLGNFNWAGYVAPAIERGFRGLKRLEAQGKSSQSDVIHPIKLSLAEALHSSGRYAEAKSLVMEVLRGDGEPGCGHRKLSVYDFLLRDLLRERRYADAVALAEEALRFCADHLGPDHWRTARTKVTLSTCLERAGDTEAAAAVLADFDAQWELICQRPVTYSCSCGHRDEVEGEGQGQGQGQGQEGKSVGASTLLGLSERALELRLGPSPNLDPRLADVVKQDDGDDDIGLTPFIKSEEEDLQNISYDDGSTTETLTTC</sequence>
<dbReference type="HOGENOM" id="CLU_517809_0_0_1"/>
<dbReference type="PANTHER" id="PTHR38788:SF3">
    <property type="entry name" value="CLR5 DOMAIN-CONTAINING PROTEIN"/>
    <property type="match status" value="1"/>
</dbReference>
<feature type="compositionally biased region" description="Polar residues" evidence="1">
    <location>
        <begin position="581"/>
        <end position="597"/>
    </location>
</feature>
<dbReference type="AlphaFoldDB" id="M7T613"/>
<dbReference type="EMBL" id="KB705473">
    <property type="protein sequence ID" value="EMR72333.1"/>
    <property type="molecule type" value="Genomic_DNA"/>
</dbReference>
<dbReference type="Gene3D" id="1.25.40.10">
    <property type="entry name" value="Tetratricopeptide repeat domain"/>
    <property type="match status" value="1"/>
</dbReference>
<dbReference type="Proteomes" id="UP000012174">
    <property type="component" value="Unassembled WGS sequence"/>
</dbReference>
<dbReference type="PANTHER" id="PTHR38788">
    <property type="entry name" value="CLR5 DOMAIN-CONTAINING PROTEIN"/>
    <property type="match status" value="1"/>
</dbReference>
<dbReference type="SUPFAM" id="SSF48452">
    <property type="entry name" value="TPR-like"/>
    <property type="match status" value="1"/>
</dbReference>
<dbReference type="OrthoDB" id="448649at2759"/>
<feature type="compositionally biased region" description="Basic and acidic residues" evidence="1">
    <location>
        <begin position="131"/>
        <end position="143"/>
    </location>
</feature>
<accession>M7T613</accession>
<dbReference type="Pfam" id="PF14420">
    <property type="entry name" value="Clr5"/>
    <property type="match status" value="1"/>
</dbReference>